<evidence type="ECO:0000256" key="1">
    <source>
        <dbReference type="SAM" id="Coils"/>
    </source>
</evidence>
<feature type="coiled-coil region" evidence="1">
    <location>
        <begin position="111"/>
        <end position="142"/>
    </location>
</feature>
<keyword evidence="2" id="KW-1133">Transmembrane helix</keyword>
<keyword evidence="1" id="KW-0175">Coiled coil</keyword>
<dbReference type="EMBL" id="JAAQYP010000048">
    <property type="protein sequence ID" value="NNA98093.1"/>
    <property type="molecule type" value="Genomic_DNA"/>
</dbReference>
<dbReference type="Proteomes" id="UP000542111">
    <property type="component" value="Unassembled WGS sequence"/>
</dbReference>
<dbReference type="GeneID" id="70103510"/>
<feature type="transmembrane region" description="Helical" evidence="2">
    <location>
        <begin position="31"/>
        <end position="52"/>
    </location>
</feature>
<evidence type="ECO:0000256" key="2">
    <source>
        <dbReference type="SAM" id="Phobius"/>
    </source>
</evidence>
<accession>A0A7Y1MTU1</accession>
<proteinExistence type="predicted"/>
<comment type="caution">
    <text evidence="3">The sequence shown here is derived from an EMBL/GenBank/DDBJ whole genome shotgun (WGS) entry which is preliminary data.</text>
</comment>
<dbReference type="RefSeq" id="WP_130898261.1">
    <property type="nucleotide sequence ID" value="NZ_CBCRYT010000048.1"/>
</dbReference>
<evidence type="ECO:0000313" key="3">
    <source>
        <dbReference type="EMBL" id="NNA98093.1"/>
    </source>
</evidence>
<dbReference type="AlphaFoldDB" id="A0A7Y1MTU1"/>
<organism evidence="3 4">
    <name type="scientific">Pseudomonas gessardii</name>
    <dbReference type="NCBI Taxonomy" id="78544"/>
    <lineage>
        <taxon>Bacteria</taxon>
        <taxon>Pseudomonadati</taxon>
        <taxon>Pseudomonadota</taxon>
        <taxon>Gammaproteobacteria</taxon>
        <taxon>Pseudomonadales</taxon>
        <taxon>Pseudomonadaceae</taxon>
        <taxon>Pseudomonas</taxon>
    </lineage>
</organism>
<gene>
    <name evidence="3" type="ORF">HBO33_23275</name>
</gene>
<reference evidence="3 4" key="1">
    <citation type="journal article" date="2020" name="Front. Microbiol.">
        <title>Genetic Organization of the aprX-lipA2 Operon Affects the Proteolytic Potential of Pseudomonas Species in Milk.</title>
        <authorList>
            <person name="Maier C."/>
            <person name="Huptas C."/>
            <person name="von Neubeck M."/>
            <person name="Scherer S."/>
            <person name="Wenning M."/>
            <person name="Lucking G."/>
        </authorList>
    </citation>
    <scope>NUCLEOTIDE SEQUENCE [LARGE SCALE GENOMIC DNA]</scope>
    <source>
        <strain evidence="3 4">G4779</strain>
    </source>
</reference>
<name>A0A7Y1MTU1_9PSED</name>
<protein>
    <submittedName>
        <fullName evidence="3">Uncharacterized protein</fullName>
    </submittedName>
</protein>
<sequence length="191" mass="21459">MELLELNDHHDLVVNVFVDIDFMEGGMAFPLVPIIIAALSGAIVTGTGIAVIDKRVRENKEVAETSKKLLGEAERLIGEGKLYPAFQAYQKFADYVMSNYKLSPEQKLAYKERYEELVDVAKEKHDKLKADYKKNIKEAEKEDSGAALYKVQAEHLAQLEKILGAGAPELKKTEDSFGINYQVQKYGVNYN</sequence>
<evidence type="ECO:0000313" key="4">
    <source>
        <dbReference type="Proteomes" id="UP000542111"/>
    </source>
</evidence>
<keyword evidence="2" id="KW-0472">Membrane</keyword>
<keyword evidence="2" id="KW-0812">Transmembrane</keyword>